<dbReference type="SMART" id="SM00367">
    <property type="entry name" value="LRR_CC"/>
    <property type="match status" value="3"/>
</dbReference>
<organism evidence="3 4">
    <name type="scientific">Funneliformis geosporum</name>
    <dbReference type="NCBI Taxonomy" id="1117311"/>
    <lineage>
        <taxon>Eukaryota</taxon>
        <taxon>Fungi</taxon>
        <taxon>Fungi incertae sedis</taxon>
        <taxon>Mucoromycota</taxon>
        <taxon>Glomeromycotina</taxon>
        <taxon>Glomeromycetes</taxon>
        <taxon>Glomerales</taxon>
        <taxon>Glomeraceae</taxon>
        <taxon>Funneliformis</taxon>
    </lineage>
</organism>
<feature type="region of interest" description="Disordered" evidence="1">
    <location>
        <begin position="683"/>
        <end position="710"/>
    </location>
</feature>
<reference evidence="3" key="1">
    <citation type="submission" date="2022-08" db="EMBL/GenBank/DDBJ databases">
        <authorList>
            <person name="Kallberg Y."/>
            <person name="Tangrot J."/>
            <person name="Rosling A."/>
        </authorList>
    </citation>
    <scope>NUCLEOTIDE SEQUENCE</scope>
    <source>
        <strain evidence="3">Wild A</strain>
    </source>
</reference>
<dbReference type="EMBL" id="CAMKVN010004295">
    <property type="protein sequence ID" value="CAI2186759.1"/>
    <property type="molecule type" value="Genomic_DNA"/>
</dbReference>
<dbReference type="OrthoDB" id="5340906at2759"/>
<protein>
    <submittedName>
        <fullName evidence="3">3347_t:CDS:1</fullName>
    </submittedName>
</protein>
<feature type="compositionally biased region" description="Basic and acidic residues" evidence="1">
    <location>
        <begin position="618"/>
        <end position="631"/>
    </location>
</feature>
<feature type="region of interest" description="Disordered" evidence="1">
    <location>
        <begin position="618"/>
        <end position="664"/>
    </location>
</feature>
<dbReference type="SUPFAM" id="SSF52047">
    <property type="entry name" value="RNI-like"/>
    <property type="match status" value="1"/>
</dbReference>
<dbReference type="InterPro" id="IPR057207">
    <property type="entry name" value="FBXL15_LRR"/>
</dbReference>
<dbReference type="Gene3D" id="3.80.10.10">
    <property type="entry name" value="Ribonuclease Inhibitor"/>
    <property type="match status" value="1"/>
</dbReference>
<feature type="region of interest" description="Disordered" evidence="1">
    <location>
        <begin position="1045"/>
        <end position="1091"/>
    </location>
</feature>
<dbReference type="GO" id="GO:0019005">
    <property type="term" value="C:SCF ubiquitin ligase complex"/>
    <property type="evidence" value="ECO:0007669"/>
    <property type="project" value="TreeGrafter"/>
</dbReference>
<dbReference type="Proteomes" id="UP001153678">
    <property type="component" value="Unassembled WGS sequence"/>
</dbReference>
<keyword evidence="4" id="KW-1185">Reference proteome</keyword>
<dbReference type="PANTHER" id="PTHR13318">
    <property type="entry name" value="PARTNER OF PAIRED, ISOFORM B-RELATED"/>
    <property type="match status" value="1"/>
</dbReference>
<sequence length="1091" mass="125110">MSKYNPFEFQNSIGFSNRALELIVGSYSNLKYLNLCVNQSGNYMSSRVREVDDGGLWRIAKSCHKLEYLNLAYCTEITEHSIYSIIRSCLRLQHLDLSFCRITDITIKEIASSCLNLKYLDLKGCNNISKEAVDKLNSNIHDSSSDTAYASETVNNDEPSHEIEVVAEQSVIADIPQEEIFTVESKVSHDIKPVNMISENSELSRDKKPVNIVNRFSENSKLSHERETITNTSLTSCPEITEFVQGLLKELLSSDDKLQTIKFSPPRPPVLGSISIKKLANSFCQANVARNKTIIAKRSEITLWCLFSKKFEDKVVELRSNDKKLTDQTARKQIYNEMKPYLTGVSDGYLRVMTCKARKINKLFGYEYDPKTLKRIDGIPGSVNEISEPVVNASANDPADDNFSDASEDDFEKTIREAFEEHDATIEKERQNKTSSNVVTPAKGLRSNRANDYDDVYFNEEANELLIPKKPQMSIIEMKKFEGWEMALDPDTFSLLSILNFRKTKLDFTCNKRVEHSMIFKFVIWIAEGTTDKKWKKATSVLNERLQAQGEDVKSFWRSVETEKIEAEKRLLEMKVELAETQFSVDRTLTGNEAHRIFDRKKLNYALNSNITEKSIGKRLADDDGTEDARSYKYQRGQGYKEPSTPEDNISAHDDKSDNESIMSDSPIHNEFAREMKMADEANEYYSDPESTESTESVNDDDDDYVYSSESSSCDVVEKTKIEFTEFEKTYLKMNDSDKWKLSTGKIVEDALYNFGIKCRHEHLCHSFVIDPNDNIYINEEVFTEAELDEIRKYKLIPMPQMPQDLLTYLNSFRVSDISSLRDAIFKSQQWDSPYNRQTHFDYDWIRNTAYNLLHEYEAGSLEKDHLELWLLVHVWNFVDRGFGNIDGLETARSESSSRASSNRKNRNRTGSAIVKMKRKIMGRRGDLIIRKVSTEYGCSEAGKSFEAVGNEEEKIRKLQSIGFIHSGLMILLLRIDSPVGYTCRITRTKMLEVPSQIAQFGSKVLPVIMLAWKAKMIVKETIEFVEQKQYSKNEEDTDDQLQNLQNSCEFSPPRKKINQVVAFDSPSSKSKTKKGITLNSNNKPERNSKK</sequence>
<feature type="compositionally biased region" description="Basic and acidic residues" evidence="1">
    <location>
        <begin position="650"/>
        <end position="659"/>
    </location>
</feature>
<dbReference type="Pfam" id="PF25372">
    <property type="entry name" value="DUF7885"/>
    <property type="match status" value="1"/>
</dbReference>
<gene>
    <name evidence="3" type="ORF">FWILDA_LOCUS12737</name>
</gene>
<evidence type="ECO:0000313" key="3">
    <source>
        <dbReference type="EMBL" id="CAI2186759.1"/>
    </source>
</evidence>
<dbReference type="GO" id="GO:0031146">
    <property type="term" value="P:SCF-dependent proteasomal ubiquitin-dependent protein catabolic process"/>
    <property type="evidence" value="ECO:0007669"/>
    <property type="project" value="TreeGrafter"/>
</dbReference>
<evidence type="ECO:0000313" key="4">
    <source>
        <dbReference type="Proteomes" id="UP001153678"/>
    </source>
</evidence>
<dbReference type="AlphaFoldDB" id="A0A9W4SZZ1"/>
<comment type="caution">
    <text evidence="3">The sequence shown here is derived from an EMBL/GenBank/DDBJ whole genome shotgun (WGS) entry which is preliminary data.</text>
</comment>
<dbReference type="InterPro" id="IPR032675">
    <property type="entry name" value="LRR_dom_sf"/>
</dbReference>
<evidence type="ECO:0000256" key="1">
    <source>
        <dbReference type="SAM" id="MobiDB-lite"/>
    </source>
</evidence>
<accession>A0A9W4SZZ1</accession>
<proteinExistence type="predicted"/>
<feature type="domain" description="F-box/LRR-repeat protein 15-like leucin rich repeat" evidence="2">
    <location>
        <begin position="14"/>
        <end position="137"/>
    </location>
</feature>
<name>A0A9W4SZZ1_9GLOM</name>
<dbReference type="InterPro" id="IPR006553">
    <property type="entry name" value="Leu-rich_rpt_Cys-con_subtyp"/>
</dbReference>
<feature type="compositionally biased region" description="Acidic residues" evidence="1">
    <location>
        <begin position="690"/>
        <end position="705"/>
    </location>
</feature>
<evidence type="ECO:0000259" key="2">
    <source>
        <dbReference type="Pfam" id="PF25372"/>
    </source>
</evidence>